<dbReference type="Proteomes" id="UP001497472">
    <property type="component" value="Unassembled WGS sequence"/>
</dbReference>
<evidence type="ECO:0000313" key="3">
    <source>
        <dbReference type="EMBL" id="CAK1547756.1"/>
    </source>
</evidence>
<feature type="compositionally biased region" description="Polar residues" evidence="2">
    <location>
        <begin position="191"/>
        <end position="200"/>
    </location>
</feature>
<evidence type="ECO:0008006" key="5">
    <source>
        <dbReference type="Google" id="ProtNLM"/>
    </source>
</evidence>
<dbReference type="EMBL" id="CAVLEF010000009">
    <property type="protein sequence ID" value="CAK1547756.1"/>
    <property type="molecule type" value="Genomic_DNA"/>
</dbReference>
<reference evidence="3 4" key="1">
    <citation type="submission" date="2023-11" db="EMBL/GenBank/DDBJ databases">
        <authorList>
            <person name="Okamura Y."/>
        </authorList>
    </citation>
    <scope>NUCLEOTIDE SEQUENCE [LARGE SCALE GENOMIC DNA]</scope>
</reference>
<evidence type="ECO:0000256" key="2">
    <source>
        <dbReference type="SAM" id="MobiDB-lite"/>
    </source>
</evidence>
<feature type="region of interest" description="Disordered" evidence="2">
    <location>
        <begin position="403"/>
        <end position="434"/>
    </location>
</feature>
<name>A0AAV1JGU2_9NEOP</name>
<dbReference type="AlphaFoldDB" id="A0AAV1JGU2"/>
<feature type="compositionally biased region" description="Basic and acidic residues" evidence="2">
    <location>
        <begin position="37"/>
        <end position="47"/>
    </location>
</feature>
<feature type="compositionally biased region" description="Basic and acidic residues" evidence="2">
    <location>
        <begin position="142"/>
        <end position="187"/>
    </location>
</feature>
<keyword evidence="1" id="KW-0175">Coiled coil</keyword>
<evidence type="ECO:0000313" key="4">
    <source>
        <dbReference type="Proteomes" id="UP001497472"/>
    </source>
</evidence>
<keyword evidence="4" id="KW-1185">Reference proteome</keyword>
<feature type="region of interest" description="Disordered" evidence="2">
    <location>
        <begin position="142"/>
        <end position="200"/>
    </location>
</feature>
<evidence type="ECO:0000256" key="1">
    <source>
        <dbReference type="SAM" id="Coils"/>
    </source>
</evidence>
<accession>A0AAV1JGU2</accession>
<feature type="coiled-coil region" evidence="1">
    <location>
        <begin position="319"/>
        <end position="379"/>
    </location>
</feature>
<organism evidence="3 4">
    <name type="scientific">Leptosia nina</name>
    <dbReference type="NCBI Taxonomy" id="320188"/>
    <lineage>
        <taxon>Eukaryota</taxon>
        <taxon>Metazoa</taxon>
        <taxon>Ecdysozoa</taxon>
        <taxon>Arthropoda</taxon>
        <taxon>Hexapoda</taxon>
        <taxon>Insecta</taxon>
        <taxon>Pterygota</taxon>
        <taxon>Neoptera</taxon>
        <taxon>Endopterygota</taxon>
        <taxon>Lepidoptera</taxon>
        <taxon>Glossata</taxon>
        <taxon>Ditrysia</taxon>
        <taxon>Papilionoidea</taxon>
        <taxon>Pieridae</taxon>
        <taxon>Pierinae</taxon>
        <taxon>Leptosia</taxon>
    </lineage>
</organism>
<feature type="region of interest" description="Disordered" evidence="2">
    <location>
        <begin position="37"/>
        <end position="74"/>
    </location>
</feature>
<proteinExistence type="predicted"/>
<gene>
    <name evidence="3" type="ORF">LNINA_LOCUS7210</name>
</gene>
<feature type="compositionally biased region" description="Polar residues" evidence="2">
    <location>
        <begin position="412"/>
        <end position="434"/>
    </location>
</feature>
<feature type="coiled-coil region" evidence="1">
    <location>
        <begin position="3"/>
        <end position="30"/>
    </location>
</feature>
<sequence length="638" mass="76023">MLSDDLENLIEQKRRELENEKAALGLSENNRLINSDVEKIDNTEPSRRVQLSRARALSKNNETPEDESEEKDIPPDLERYIRRYLGLPVMLKAGEYSPNNPLIRGERPSGDVLLGLGEYERRRNTLRKIRQKQYKEYLDQQAKIKQEEREKAERERKEREEKERLAEERVRERERLELDRRSPERRRASFTHPTVSGANNAYTTKVDTGVQVDDRHTPLSVAVQTDENDLFSMRNRVSLHSKQLLTQAERELSPRTVADVKPATWHWPYKEPVHEDRGRRRSYGDFDARTSSISRDNKQTYRPSILDADVISLRNLQAEKEAAARRQFYQQELRNQIEEQQRIREERKNREKMLEQAEMRRLEQQLRSLKVAQETELDRHRDFSAQIKRNSAEYDMKRTSLQREIDTEQRKLTTSKLSHTPQSDNYYSEKPYSTNVPESSIFSPNYDLDSYLRKNLNPSKESLLNFRKYHSRQDTKPDMSKSWHERGNEKSDWYEKRQIHDDIHEKMPYDRYETENKLEGMKMYDRGDFNENTERHETYKDDYGRNEKFDALPIPVLRHSPKHNVDEHQENVYKSNEDLSQEMQLVDNKWKVPAVQKNILKSLHSEGRNINILTQLGSIRRQLQLEQMKLDKLKQSDV</sequence>
<protein>
    <recommendedName>
        <fullName evidence="5">CSPP1</fullName>
    </recommendedName>
</protein>
<comment type="caution">
    <text evidence="3">The sequence shown here is derived from an EMBL/GenBank/DDBJ whole genome shotgun (WGS) entry which is preliminary data.</text>
</comment>